<proteinExistence type="predicted"/>
<feature type="compositionally biased region" description="Basic and acidic residues" evidence="1">
    <location>
        <begin position="57"/>
        <end position="77"/>
    </location>
</feature>
<dbReference type="EMBL" id="CM012445">
    <property type="protein sequence ID" value="RVE68622.1"/>
    <property type="molecule type" value="Genomic_DNA"/>
</dbReference>
<dbReference type="Proteomes" id="UP000283210">
    <property type="component" value="Chromosome 9"/>
</dbReference>
<protein>
    <submittedName>
        <fullName evidence="2">Uncharacterized protein</fullName>
    </submittedName>
</protein>
<name>A0A437D1J8_ORYJA</name>
<feature type="region of interest" description="Disordered" evidence="1">
    <location>
        <begin position="16"/>
        <end position="40"/>
    </location>
</feature>
<sequence length="113" mass="13026">MRACVCGRRFRIRAREKRTEGGRGVAQESKRERERTYERSCKSRLKTQDGFLNGCRNADESQPEKEEQGDVERKERNGGTGPEGAVRGLMWIWPVDAESKRRRQPRGLEGGIF</sequence>
<dbReference type="AlphaFoldDB" id="A0A437D1J8"/>
<evidence type="ECO:0000256" key="1">
    <source>
        <dbReference type="SAM" id="MobiDB-lite"/>
    </source>
</evidence>
<gene>
    <name evidence="2" type="ORF">OJAV_G00093650</name>
</gene>
<feature type="compositionally biased region" description="Basic and acidic residues" evidence="1">
    <location>
        <begin position="28"/>
        <end position="40"/>
    </location>
</feature>
<evidence type="ECO:0000313" key="2">
    <source>
        <dbReference type="EMBL" id="RVE68622.1"/>
    </source>
</evidence>
<reference evidence="2 3" key="2">
    <citation type="submission" date="2019-01" db="EMBL/GenBank/DDBJ databases">
        <title>A chromosome length genome reference of the Java medaka (oryzias javanicus).</title>
        <authorList>
            <person name="Herpin A."/>
            <person name="Takehana Y."/>
            <person name="Naruse K."/>
            <person name="Ansai S."/>
            <person name="Kawaguchi M."/>
        </authorList>
    </citation>
    <scope>NUCLEOTIDE SEQUENCE [LARGE SCALE GENOMIC DNA]</scope>
    <source>
        <strain evidence="2">RS831</strain>
        <tissue evidence="2">Whole body</tissue>
    </source>
</reference>
<feature type="region of interest" description="Disordered" evidence="1">
    <location>
        <begin position="52"/>
        <end position="86"/>
    </location>
</feature>
<keyword evidence="3" id="KW-1185">Reference proteome</keyword>
<reference evidence="2 3" key="1">
    <citation type="submission" date="2018-11" db="EMBL/GenBank/DDBJ databases">
        <authorList>
            <person name="Lopez-Roques C."/>
            <person name="Donnadieu C."/>
            <person name="Bouchez O."/>
            <person name="Klopp C."/>
            <person name="Cabau C."/>
            <person name="Zahm M."/>
        </authorList>
    </citation>
    <scope>NUCLEOTIDE SEQUENCE [LARGE SCALE GENOMIC DNA]</scope>
    <source>
        <strain evidence="2">RS831</strain>
        <tissue evidence="2">Whole body</tissue>
    </source>
</reference>
<accession>A0A437D1J8</accession>
<organism evidence="2 3">
    <name type="scientific">Oryzias javanicus</name>
    <name type="common">Javanese ricefish</name>
    <name type="synonym">Aplocheilus javanicus</name>
    <dbReference type="NCBI Taxonomy" id="123683"/>
    <lineage>
        <taxon>Eukaryota</taxon>
        <taxon>Metazoa</taxon>
        <taxon>Chordata</taxon>
        <taxon>Craniata</taxon>
        <taxon>Vertebrata</taxon>
        <taxon>Euteleostomi</taxon>
        <taxon>Actinopterygii</taxon>
        <taxon>Neopterygii</taxon>
        <taxon>Teleostei</taxon>
        <taxon>Neoteleostei</taxon>
        <taxon>Acanthomorphata</taxon>
        <taxon>Ovalentaria</taxon>
        <taxon>Atherinomorphae</taxon>
        <taxon>Beloniformes</taxon>
        <taxon>Adrianichthyidae</taxon>
        <taxon>Oryziinae</taxon>
        <taxon>Oryzias</taxon>
    </lineage>
</organism>
<evidence type="ECO:0000313" key="3">
    <source>
        <dbReference type="Proteomes" id="UP000283210"/>
    </source>
</evidence>